<dbReference type="SUPFAM" id="SSF48452">
    <property type="entry name" value="TPR-like"/>
    <property type="match status" value="1"/>
</dbReference>
<gene>
    <name evidence="8" type="ORF">E2605_13010</name>
</gene>
<evidence type="ECO:0000256" key="2">
    <source>
        <dbReference type="ARBA" id="ARBA00006275"/>
    </source>
</evidence>
<comment type="caution">
    <text evidence="8">The sequence shown here is derived from an EMBL/GenBank/DDBJ whole genome shotgun (WGS) entry which is preliminary data.</text>
</comment>
<reference evidence="8 9" key="1">
    <citation type="submission" date="2019-03" db="EMBL/GenBank/DDBJ databases">
        <title>San Antonio Military Medical Center submission to MRSN (WRAIR), pending publication.</title>
        <authorList>
            <person name="Blyth D.M."/>
            <person name="Mccarthy S.L."/>
            <person name="Schall S.E."/>
            <person name="Stam J.A."/>
            <person name="Ong A.C."/>
            <person name="Mcgann P.T."/>
        </authorList>
    </citation>
    <scope>NUCLEOTIDE SEQUENCE [LARGE SCALE GENOMIC DNA]</scope>
    <source>
        <strain evidence="8 9">MRSN571793</strain>
    </source>
</reference>
<dbReference type="Gene3D" id="1.25.40.390">
    <property type="match status" value="1"/>
</dbReference>
<evidence type="ECO:0000256" key="3">
    <source>
        <dbReference type="ARBA" id="ARBA00022729"/>
    </source>
</evidence>
<evidence type="ECO:0000256" key="4">
    <source>
        <dbReference type="ARBA" id="ARBA00023136"/>
    </source>
</evidence>
<accession>A0A4Y8L4D8</accession>
<keyword evidence="3" id="KW-0732">Signal</keyword>
<feature type="domain" description="SusD-like N-terminal" evidence="7">
    <location>
        <begin position="22"/>
        <end position="219"/>
    </location>
</feature>
<dbReference type="GO" id="GO:0009279">
    <property type="term" value="C:cell outer membrane"/>
    <property type="evidence" value="ECO:0007669"/>
    <property type="project" value="UniProtKB-SubCell"/>
</dbReference>
<keyword evidence="9" id="KW-1185">Reference proteome</keyword>
<dbReference type="Pfam" id="PF14322">
    <property type="entry name" value="SusD-like_3"/>
    <property type="match status" value="1"/>
</dbReference>
<dbReference type="EMBL" id="SOML01000008">
    <property type="protein sequence ID" value="TFD95334.1"/>
    <property type="molecule type" value="Genomic_DNA"/>
</dbReference>
<dbReference type="RefSeq" id="WP_026628023.1">
    <property type="nucleotide sequence ID" value="NZ_JAWZLG010000100.1"/>
</dbReference>
<keyword evidence="4" id="KW-0472">Membrane</keyword>
<evidence type="ECO:0000256" key="1">
    <source>
        <dbReference type="ARBA" id="ARBA00004442"/>
    </source>
</evidence>
<evidence type="ECO:0000313" key="9">
    <source>
        <dbReference type="Proteomes" id="UP000297861"/>
    </source>
</evidence>
<feature type="domain" description="RagB/SusD" evidence="6">
    <location>
        <begin position="361"/>
        <end position="503"/>
    </location>
</feature>
<dbReference type="STRING" id="1121485.GCA_000426485_01426"/>
<comment type="subcellular location">
    <subcellularLocation>
        <location evidence="1">Cell outer membrane</location>
    </subcellularLocation>
</comment>
<dbReference type="InterPro" id="IPR011990">
    <property type="entry name" value="TPR-like_helical_dom_sf"/>
</dbReference>
<evidence type="ECO:0000259" key="6">
    <source>
        <dbReference type="Pfam" id="PF07980"/>
    </source>
</evidence>
<keyword evidence="5" id="KW-0998">Cell outer membrane</keyword>
<comment type="similarity">
    <text evidence="2">Belongs to the SusD family.</text>
</comment>
<evidence type="ECO:0000256" key="5">
    <source>
        <dbReference type="ARBA" id="ARBA00023237"/>
    </source>
</evidence>
<name>A0A4Y8L4D8_9BACT</name>
<dbReference type="OrthoDB" id="727588at2"/>
<dbReference type="InterPro" id="IPR012944">
    <property type="entry name" value="SusD_RagB_dom"/>
</dbReference>
<dbReference type="Proteomes" id="UP000297861">
    <property type="component" value="Unassembled WGS sequence"/>
</dbReference>
<evidence type="ECO:0000259" key="7">
    <source>
        <dbReference type="Pfam" id="PF14322"/>
    </source>
</evidence>
<organism evidence="8 9">
    <name type="scientific">Dysgonomonas capnocytophagoides</name>
    <dbReference type="NCBI Taxonomy" id="45254"/>
    <lineage>
        <taxon>Bacteria</taxon>
        <taxon>Pseudomonadati</taxon>
        <taxon>Bacteroidota</taxon>
        <taxon>Bacteroidia</taxon>
        <taxon>Bacteroidales</taxon>
        <taxon>Dysgonomonadaceae</taxon>
        <taxon>Dysgonomonas</taxon>
    </lineage>
</organism>
<dbReference type="AlphaFoldDB" id="A0A4Y8L4D8"/>
<dbReference type="InterPro" id="IPR033985">
    <property type="entry name" value="SusD-like_N"/>
</dbReference>
<sequence>MKKIINILGISALLLMCSSCQDWLDMPSESKADSGTIFSTVSRAEMTVVGAYPYLYTQELGYQLLMGTDESSSTESNSKYNVSNYDYTNLTGMLSSTYTTMYRAIEYSNVCIKNIPLMNVSESDRKKVNSLLGESYAVRAYAYWNIVRFYGDVPYSAIPTADLTSFTSSRVSRDEIWDHCIEDLQKAIELLPWKSEGMVQTSERFTKNAAYGMLARVALYAAGYSLRWDLNTVPYNKATVKIAQRDDAARVKELYKIAADACAAVIAQKENSLLSDYDQVFRDLALKQYNNETMLEYGWYGSESPDVRTGYVNGIATSGTSATFGKGGPQMIVMPTLFFEFDEGDQRRDVSVCNYGILANDNLQMSTYIGAAIGKYRIDWKADRGTTDSKRDINFPLLRYSDVLLMYAEALNELNNGPTAEAAEALKTVRLRAFKKDASKVGTIPSGYSDFRNTIIKERKLELSNESLRKTDLTRWGILYEHLTAEKDKLYQLAKRQGQYANVEVYRAYKTIKGVVKNPVVGIPYISMSDADIASLNLTDTETTTLNTLNSSGKGYLDKTFYENKATGQVYFSKNDVPAGVEAIETSYTILNMFGCHSVKQMGGLSVEDVPGLASANKWIESMFYGMQKNMVEILPFSTNNIIDVNPGLINQQHPMY</sequence>
<protein>
    <submittedName>
        <fullName evidence="8">RagB/SusD family nutrient uptake outer membrane protein</fullName>
    </submittedName>
</protein>
<dbReference type="Pfam" id="PF07980">
    <property type="entry name" value="SusD_RagB"/>
    <property type="match status" value="1"/>
</dbReference>
<proteinExistence type="inferred from homology"/>
<evidence type="ECO:0000313" key="8">
    <source>
        <dbReference type="EMBL" id="TFD95334.1"/>
    </source>
</evidence>